<accession>A0ABP8NYF0</accession>
<comment type="caution">
    <text evidence="6">The sequence shown here is derived from an EMBL/GenBank/DDBJ whole genome shotgun (WGS) entry which is preliminary data.</text>
</comment>
<dbReference type="PANTHER" id="PTHR42804">
    <property type="entry name" value="ALDEHYDE DEHYDROGENASE"/>
    <property type="match status" value="1"/>
</dbReference>
<dbReference type="SUPFAM" id="SSF53720">
    <property type="entry name" value="ALDH-like"/>
    <property type="match status" value="1"/>
</dbReference>
<evidence type="ECO:0000313" key="6">
    <source>
        <dbReference type="EMBL" id="GAA4474989.1"/>
    </source>
</evidence>
<dbReference type="Pfam" id="PF00171">
    <property type="entry name" value="Aldedh"/>
    <property type="match status" value="1"/>
</dbReference>
<dbReference type="PANTHER" id="PTHR42804:SF1">
    <property type="entry name" value="ALDEHYDE DEHYDROGENASE-RELATED"/>
    <property type="match status" value="1"/>
</dbReference>
<dbReference type="EMBL" id="BAABFB010000024">
    <property type="protein sequence ID" value="GAA4474989.1"/>
    <property type="molecule type" value="Genomic_DNA"/>
</dbReference>
<organism evidence="6 7">
    <name type="scientific">Rhodococcus olei</name>
    <dbReference type="NCBI Taxonomy" id="2161675"/>
    <lineage>
        <taxon>Bacteria</taxon>
        <taxon>Bacillati</taxon>
        <taxon>Actinomycetota</taxon>
        <taxon>Actinomycetes</taxon>
        <taxon>Mycobacteriales</taxon>
        <taxon>Nocardiaceae</taxon>
        <taxon>Rhodococcus</taxon>
    </lineage>
</organism>
<reference evidence="7" key="1">
    <citation type="journal article" date="2019" name="Int. J. Syst. Evol. Microbiol.">
        <title>The Global Catalogue of Microorganisms (GCM) 10K type strain sequencing project: providing services to taxonomists for standard genome sequencing and annotation.</title>
        <authorList>
            <consortium name="The Broad Institute Genomics Platform"/>
            <consortium name="The Broad Institute Genome Sequencing Center for Infectious Disease"/>
            <person name="Wu L."/>
            <person name="Ma J."/>
        </authorList>
    </citation>
    <scope>NUCLEOTIDE SEQUENCE [LARGE SCALE GENOMIC DNA]</scope>
    <source>
        <strain evidence="7">JCM 32206</strain>
    </source>
</reference>
<dbReference type="InterPro" id="IPR016163">
    <property type="entry name" value="Ald_DH_C"/>
</dbReference>
<dbReference type="InterPro" id="IPR016161">
    <property type="entry name" value="Ald_DH/histidinol_DH"/>
</dbReference>
<feature type="domain" description="Aldehyde dehydrogenase" evidence="5">
    <location>
        <begin position="25"/>
        <end position="477"/>
    </location>
</feature>
<evidence type="ECO:0000256" key="2">
    <source>
        <dbReference type="ARBA" id="ARBA00023002"/>
    </source>
</evidence>
<evidence type="ECO:0000313" key="7">
    <source>
        <dbReference type="Proteomes" id="UP001501183"/>
    </source>
</evidence>
<keyword evidence="7" id="KW-1185">Reference proteome</keyword>
<proteinExistence type="inferred from homology"/>
<dbReference type="InterPro" id="IPR015590">
    <property type="entry name" value="Aldehyde_DH_dom"/>
</dbReference>
<dbReference type="Gene3D" id="3.40.309.10">
    <property type="entry name" value="Aldehyde Dehydrogenase, Chain A, domain 2"/>
    <property type="match status" value="1"/>
</dbReference>
<dbReference type="Proteomes" id="UP001501183">
    <property type="component" value="Unassembled WGS sequence"/>
</dbReference>
<comment type="similarity">
    <text evidence="1 4">Belongs to the aldehyde dehydrogenase family.</text>
</comment>
<gene>
    <name evidence="6" type="ORF">GCM10023094_11590</name>
</gene>
<keyword evidence="2 4" id="KW-0560">Oxidoreductase</keyword>
<protein>
    <submittedName>
        <fullName evidence="6">Aldehyde dehydrogenase</fullName>
    </submittedName>
</protein>
<dbReference type="RefSeq" id="WP_345342826.1">
    <property type="nucleotide sequence ID" value="NZ_BAABFB010000024.1"/>
</dbReference>
<dbReference type="InterPro" id="IPR029510">
    <property type="entry name" value="Ald_DH_CS_GLU"/>
</dbReference>
<evidence type="ECO:0000259" key="5">
    <source>
        <dbReference type="Pfam" id="PF00171"/>
    </source>
</evidence>
<sequence>MRTSELVEAAEVFVGGRFVPAIDGTRADVIEAATEQVMGRVVLGGPADIDAAVTAARAGTRAWSAVPPATRAALLDRYAAALDARAEETARDVSRQNGMPITWSRVVNGHLPGTLVRYYADLIRGEVPVDVRPGLRGVRTRVEHRAVGVVAAITPWNYPQALAAMKIAPALAAGCTVVLKPSPETSLDAYTFAQAALDAGLPPGVVNIVPGGREVGSHLVAHPGVDKVAFTGSSAAGKQIGETCGRLLRPVTLELGGKSAAILTEDVDLPTYLKKILRVSLPNTGQTCHSSTRILAPRSRYREIVDAVTDTVRSFRVGDPLDERTQIGPVVTAAHRARILNYIEAGRASGARITTGGSTPTTKDRGWYVEPTVFADVDNSMTVAREEIFGPVLCIIPYADEDEAVAIANDSEYGLAGTIWTPDEERGIALAQRIESGTVGVNHYGLDPAAPFGGMKSSGIGRELGPEGLNAYLVTQSIYLPAPRGARSNTVGGDRT</sequence>
<evidence type="ECO:0000256" key="4">
    <source>
        <dbReference type="RuleBase" id="RU003345"/>
    </source>
</evidence>
<evidence type="ECO:0000256" key="1">
    <source>
        <dbReference type="ARBA" id="ARBA00009986"/>
    </source>
</evidence>
<dbReference type="PROSITE" id="PS00687">
    <property type="entry name" value="ALDEHYDE_DEHYDR_GLU"/>
    <property type="match status" value="1"/>
</dbReference>
<dbReference type="CDD" id="cd07139">
    <property type="entry name" value="ALDH_AldA-Rv0768"/>
    <property type="match status" value="1"/>
</dbReference>
<name>A0ABP8NYF0_9NOCA</name>
<dbReference type="Gene3D" id="3.40.605.10">
    <property type="entry name" value="Aldehyde Dehydrogenase, Chain A, domain 1"/>
    <property type="match status" value="1"/>
</dbReference>
<feature type="active site" evidence="3">
    <location>
        <position position="254"/>
    </location>
</feature>
<dbReference type="InterPro" id="IPR016162">
    <property type="entry name" value="Ald_DH_N"/>
</dbReference>
<evidence type="ECO:0000256" key="3">
    <source>
        <dbReference type="PROSITE-ProRule" id="PRU10007"/>
    </source>
</evidence>